<proteinExistence type="predicted"/>
<name>A0ACB8BFV2_9AGAM</name>
<gene>
    <name evidence="1" type="ORF">BV22DRAFT_566463</name>
</gene>
<dbReference type="Proteomes" id="UP000790709">
    <property type="component" value="Unassembled WGS sequence"/>
</dbReference>
<accession>A0ACB8BFV2</accession>
<evidence type="ECO:0000313" key="1">
    <source>
        <dbReference type="EMBL" id="KAH7923687.1"/>
    </source>
</evidence>
<organism evidence="1 2">
    <name type="scientific">Leucogyrophana mollusca</name>
    <dbReference type="NCBI Taxonomy" id="85980"/>
    <lineage>
        <taxon>Eukaryota</taxon>
        <taxon>Fungi</taxon>
        <taxon>Dikarya</taxon>
        <taxon>Basidiomycota</taxon>
        <taxon>Agaricomycotina</taxon>
        <taxon>Agaricomycetes</taxon>
        <taxon>Agaricomycetidae</taxon>
        <taxon>Boletales</taxon>
        <taxon>Boletales incertae sedis</taxon>
        <taxon>Leucogyrophana</taxon>
    </lineage>
</organism>
<sequence>MCISLAQKAKALGPITDRLAEEKRRELWSNARAALHFSAVASARDHSRGGWYPTYGGHCDRLAIDDFVWAIDFLDYHYEAQDEIAVADTFFMLSQARPIALWARSPKFVGAIIFAMQPDRSTQVRHAALHTAWEIRIALGSPDDAMGPLLPKFAEALLSAVLTDIHPANQTETDYSPDRFTYYERDLRYLHILYTFAQNENGTWDELLRSKGHLQRCLDMVQHGSAPTLFLYLVAMVWSCESHDAEHHFLDDFNPKMRACQFADAWDHLTFVSHTGGWQTVIEEELEETLPALIALTRRYSGINNEPLVPVRNIQPVLEQLRECRPHSPMVPEIEDLVKWLKACDNSGSEVH</sequence>
<keyword evidence="2" id="KW-1185">Reference proteome</keyword>
<protein>
    <submittedName>
        <fullName evidence="1">Uncharacterized protein</fullName>
    </submittedName>
</protein>
<reference evidence="1" key="1">
    <citation type="journal article" date="2021" name="New Phytol.">
        <title>Evolutionary innovations through gain and loss of genes in the ectomycorrhizal Boletales.</title>
        <authorList>
            <person name="Wu G."/>
            <person name="Miyauchi S."/>
            <person name="Morin E."/>
            <person name="Kuo A."/>
            <person name="Drula E."/>
            <person name="Varga T."/>
            <person name="Kohler A."/>
            <person name="Feng B."/>
            <person name="Cao Y."/>
            <person name="Lipzen A."/>
            <person name="Daum C."/>
            <person name="Hundley H."/>
            <person name="Pangilinan J."/>
            <person name="Johnson J."/>
            <person name="Barry K."/>
            <person name="LaButti K."/>
            <person name="Ng V."/>
            <person name="Ahrendt S."/>
            <person name="Min B."/>
            <person name="Choi I.G."/>
            <person name="Park H."/>
            <person name="Plett J.M."/>
            <person name="Magnuson J."/>
            <person name="Spatafora J.W."/>
            <person name="Nagy L.G."/>
            <person name="Henrissat B."/>
            <person name="Grigoriev I.V."/>
            <person name="Yang Z.L."/>
            <person name="Xu J."/>
            <person name="Martin F.M."/>
        </authorList>
    </citation>
    <scope>NUCLEOTIDE SEQUENCE</scope>
    <source>
        <strain evidence="1">KUC20120723A-06</strain>
    </source>
</reference>
<evidence type="ECO:0000313" key="2">
    <source>
        <dbReference type="Proteomes" id="UP000790709"/>
    </source>
</evidence>
<comment type="caution">
    <text evidence="1">The sequence shown here is derived from an EMBL/GenBank/DDBJ whole genome shotgun (WGS) entry which is preliminary data.</text>
</comment>
<dbReference type="EMBL" id="MU266445">
    <property type="protein sequence ID" value="KAH7923687.1"/>
    <property type="molecule type" value="Genomic_DNA"/>
</dbReference>